<dbReference type="AlphaFoldDB" id="A0A7J0DKK8"/>
<accession>A0A7J0DKK8</accession>
<comment type="caution">
    <text evidence="1">The sequence shown here is derived from an EMBL/GenBank/DDBJ whole genome shotgun (WGS) entry which is preliminary data.</text>
</comment>
<sequence length="81" mass="8790">MPGYSDLLPQNVIVFLSATTSMGAGGCGLEFGERIGERLGLEEREDAVVSPLMVGSTARLGGEDGWYHMLLCLREREWGSN</sequence>
<name>A0A7J0DKK8_9ERIC</name>
<dbReference type="EMBL" id="BJWL01000270">
    <property type="protein sequence ID" value="GFS37079.1"/>
    <property type="molecule type" value="Genomic_DNA"/>
</dbReference>
<keyword evidence="2" id="KW-1185">Reference proteome</keyword>
<evidence type="ECO:0000313" key="2">
    <source>
        <dbReference type="Proteomes" id="UP000585474"/>
    </source>
</evidence>
<reference evidence="2" key="1">
    <citation type="submission" date="2019-07" db="EMBL/GenBank/DDBJ databases">
        <title>De Novo Assembly of kiwifruit Actinidia rufa.</title>
        <authorList>
            <person name="Sugita-Konishi S."/>
            <person name="Sato K."/>
            <person name="Mori E."/>
            <person name="Abe Y."/>
            <person name="Kisaki G."/>
            <person name="Hamano K."/>
            <person name="Suezawa K."/>
            <person name="Otani M."/>
            <person name="Fukuda T."/>
            <person name="Manabe T."/>
            <person name="Gomi K."/>
            <person name="Tabuchi M."/>
            <person name="Akimitsu K."/>
            <person name="Kataoka I."/>
        </authorList>
    </citation>
    <scope>NUCLEOTIDE SEQUENCE [LARGE SCALE GENOMIC DNA]</scope>
    <source>
        <strain evidence="2">cv. Fuchu</strain>
    </source>
</reference>
<protein>
    <submittedName>
        <fullName evidence="1">Uncharacterized protein</fullName>
    </submittedName>
</protein>
<dbReference type="Proteomes" id="UP000585474">
    <property type="component" value="Unassembled WGS sequence"/>
</dbReference>
<proteinExistence type="predicted"/>
<gene>
    <name evidence="1" type="ORF">Acr_00g0049660</name>
</gene>
<evidence type="ECO:0000313" key="1">
    <source>
        <dbReference type="EMBL" id="GFS37079.1"/>
    </source>
</evidence>
<organism evidence="1 2">
    <name type="scientific">Actinidia rufa</name>
    <dbReference type="NCBI Taxonomy" id="165716"/>
    <lineage>
        <taxon>Eukaryota</taxon>
        <taxon>Viridiplantae</taxon>
        <taxon>Streptophyta</taxon>
        <taxon>Embryophyta</taxon>
        <taxon>Tracheophyta</taxon>
        <taxon>Spermatophyta</taxon>
        <taxon>Magnoliopsida</taxon>
        <taxon>eudicotyledons</taxon>
        <taxon>Gunneridae</taxon>
        <taxon>Pentapetalae</taxon>
        <taxon>asterids</taxon>
        <taxon>Ericales</taxon>
        <taxon>Actinidiaceae</taxon>
        <taxon>Actinidia</taxon>
    </lineage>
</organism>